<gene>
    <name evidence="3" type="ORF">METZ01_LOCUS493241</name>
</gene>
<evidence type="ECO:0000259" key="2">
    <source>
        <dbReference type="Pfam" id="PF21185"/>
    </source>
</evidence>
<dbReference type="Pfam" id="PF21185">
    <property type="entry name" value="RecD_N"/>
    <property type="match status" value="1"/>
</dbReference>
<proteinExistence type="predicted"/>
<evidence type="ECO:0000256" key="1">
    <source>
        <dbReference type="SAM" id="MobiDB-lite"/>
    </source>
</evidence>
<organism evidence="3">
    <name type="scientific">marine metagenome</name>
    <dbReference type="NCBI Taxonomy" id="408172"/>
    <lineage>
        <taxon>unclassified sequences</taxon>
        <taxon>metagenomes</taxon>
        <taxon>ecological metagenomes</taxon>
    </lineage>
</organism>
<name>A0A383D765_9ZZZZ</name>
<protein>
    <recommendedName>
        <fullName evidence="2">RecBCD enzyme subunit RecD N-terminal domain-containing protein</fullName>
    </recommendedName>
</protein>
<sequence length="122" mass="13409">MKSNQHSVPSFFDNLFGIEAIDKFVAKEFGLIDELEQEEQFIWAGVLAYLSYMQRNGHSCIYLKDIAGTTLFKEVVAEQEAALAVETNEHSSNGAAAASLTLVEQTEQEKAPKAGVDVPQLT</sequence>
<feature type="domain" description="RecBCD enzyme subunit RecD N-terminal" evidence="2">
    <location>
        <begin position="32"/>
        <end position="107"/>
    </location>
</feature>
<dbReference type="InterPro" id="IPR049550">
    <property type="entry name" value="RecD_N"/>
</dbReference>
<dbReference type="EMBL" id="UINC01214934">
    <property type="protein sequence ID" value="SVE40387.1"/>
    <property type="molecule type" value="Genomic_DNA"/>
</dbReference>
<feature type="non-terminal residue" evidence="3">
    <location>
        <position position="122"/>
    </location>
</feature>
<reference evidence="3" key="1">
    <citation type="submission" date="2018-05" db="EMBL/GenBank/DDBJ databases">
        <authorList>
            <person name="Lanie J.A."/>
            <person name="Ng W.-L."/>
            <person name="Kazmierczak K.M."/>
            <person name="Andrzejewski T.M."/>
            <person name="Davidsen T.M."/>
            <person name="Wayne K.J."/>
            <person name="Tettelin H."/>
            <person name="Glass J.I."/>
            <person name="Rusch D."/>
            <person name="Podicherti R."/>
            <person name="Tsui H.-C.T."/>
            <person name="Winkler M.E."/>
        </authorList>
    </citation>
    <scope>NUCLEOTIDE SEQUENCE</scope>
</reference>
<dbReference type="AlphaFoldDB" id="A0A383D765"/>
<evidence type="ECO:0000313" key="3">
    <source>
        <dbReference type="EMBL" id="SVE40387.1"/>
    </source>
</evidence>
<accession>A0A383D765</accession>
<feature type="region of interest" description="Disordered" evidence="1">
    <location>
        <begin position="87"/>
        <end position="122"/>
    </location>
</feature>